<gene>
    <name evidence="16" type="primary">LOC106573690</name>
</gene>
<evidence type="ECO:0000256" key="12">
    <source>
        <dbReference type="ARBA" id="ARBA00023180"/>
    </source>
</evidence>
<dbReference type="GO" id="GO:0008499">
    <property type="term" value="F:N-acetyl-beta-D-glucosaminide beta-(1,3)-galactosyltransferase activity"/>
    <property type="evidence" value="ECO:0007669"/>
    <property type="project" value="TreeGrafter"/>
</dbReference>
<evidence type="ECO:0000256" key="2">
    <source>
        <dbReference type="ARBA" id="ARBA00004922"/>
    </source>
</evidence>
<dbReference type="EC" id="2.4.1.-" evidence="13"/>
<keyword evidence="5" id="KW-0808">Transferase</keyword>
<keyword evidence="9 13" id="KW-0333">Golgi apparatus</keyword>
<keyword evidence="12" id="KW-0325">Glycoprotein</keyword>
<accession>A0A1S3MMU3</accession>
<evidence type="ECO:0000256" key="7">
    <source>
        <dbReference type="ARBA" id="ARBA00022968"/>
    </source>
</evidence>
<evidence type="ECO:0000256" key="4">
    <source>
        <dbReference type="ARBA" id="ARBA00022676"/>
    </source>
</evidence>
<sequence>MELQHLNVSGTGGNSKKTEDSGTCQCMRFPHRRCFVLLLSVGILVIFYVTTLFTLHISQTPLWLLGGQDLTPLSSTNGNEGVFFSPYNVAYPQKYQFVLDEPHECQDRSPFLLLMVPVAPGNLVAREDIRKTWGKESLVLGRAVRLFFLLGLPSGAEAERMQEEVLLENQQYHDMLQSDFQDSYFNLTIKTMVMLEWLASRCPGASFAMKIDSDMFLNVHNLVNMLIDPTTPKHNYITGKFSQNTQVVRDRTSKWYIPNKVYPSTKFPPYLLGNGYVFSIDLPEKIVEASKQVRAIFLEDVYLGMCLSHLGIAASYPPNSSLFKVSMPYTHNRCYYSTVITTEMDRVSDLLRVWKDLQRPGTPC</sequence>
<dbReference type="PANTHER" id="PTHR11214">
    <property type="entry name" value="BETA-1,3-N-ACETYLGLUCOSAMINYLTRANSFERASE"/>
    <property type="match status" value="1"/>
</dbReference>
<dbReference type="Proteomes" id="UP001652741">
    <property type="component" value="Chromosome ssa16"/>
</dbReference>
<evidence type="ECO:0000256" key="11">
    <source>
        <dbReference type="ARBA" id="ARBA00023136"/>
    </source>
</evidence>
<protein>
    <recommendedName>
        <fullName evidence="13">Hexosyltransferase</fullName>
        <ecNumber evidence="13">2.4.1.-</ecNumber>
    </recommendedName>
</protein>
<dbReference type="Gene3D" id="3.90.550.50">
    <property type="match status" value="1"/>
</dbReference>
<keyword evidence="8 13" id="KW-1133">Transmembrane helix</keyword>
<keyword evidence="15" id="KW-1185">Reference proteome</keyword>
<dbReference type="Pfam" id="PF01762">
    <property type="entry name" value="Galactosyl_T"/>
    <property type="match status" value="1"/>
</dbReference>
<dbReference type="AlphaFoldDB" id="A0A1S3MMU3"/>
<comment type="similarity">
    <text evidence="3 13">Belongs to the glycosyltransferase 31 family.</text>
</comment>
<evidence type="ECO:0000256" key="3">
    <source>
        <dbReference type="ARBA" id="ARBA00008661"/>
    </source>
</evidence>
<dbReference type="GO" id="GO:0000139">
    <property type="term" value="C:Golgi membrane"/>
    <property type="evidence" value="ECO:0007669"/>
    <property type="project" value="UniProtKB-SubCell"/>
</dbReference>
<keyword evidence="10" id="KW-0443">Lipid metabolism</keyword>
<keyword evidence="7 13" id="KW-0735">Signal-anchor</keyword>
<reference evidence="16" key="1">
    <citation type="submission" date="2025-08" db="UniProtKB">
        <authorList>
            <consortium name="RefSeq"/>
        </authorList>
    </citation>
    <scope>IDENTIFICATION</scope>
</reference>
<evidence type="ECO:0000256" key="8">
    <source>
        <dbReference type="ARBA" id="ARBA00022989"/>
    </source>
</evidence>
<proteinExistence type="inferred from homology"/>
<evidence type="ECO:0000256" key="9">
    <source>
        <dbReference type="ARBA" id="ARBA00023034"/>
    </source>
</evidence>
<evidence type="ECO:0000256" key="13">
    <source>
        <dbReference type="RuleBase" id="RU363063"/>
    </source>
</evidence>
<evidence type="ECO:0000256" key="1">
    <source>
        <dbReference type="ARBA" id="ARBA00004323"/>
    </source>
</evidence>
<name>A0A1S3MMU3_SALSA</name>
<comment type="pathway">
    <text evidence="2">Protein modification; protein glycosylation.</text>
</comment>
<feature type="transmembrane region" description="Helical" evidence="13">
    <location>
        <begin position="35"/>
        <end position="55"/>
    </location>
</feature>
<evidence type="ECO:0000313" key="15">
    <source>
        <dbReference type="Proteomes" id="UP001652741"/>
    </source>
</evidence>
<keyword evidence="6 13" id="KW-0812">Transmembrane</keyword>
<keyword evidence="4 13" id="KW-0328">Glycosyltransferase</keyword>
<dbReference type="KEGG" id="sasa:106573690"/>
<evidence type="ECO:0000256" key="10">
    <source>
        <dbReference type="ARBA" id="ARBA00023098"/>
    </source>
</evidence>
<dbReference type="PaxDb" id="8030-ENSSSAP00000012754"/>
<evidence type="ECO:0000256" key="5">
    <source>
        <dbReference type="ARBA" id="ARBA00022679"/>
    </source>
</evidence>
<dbReference type="OMA" id="DRTSKWY"/>
<evidence type="ECO:0000313" key="16">
    <source>
        <dbReference type="RefSeq" id="XP_014004444.1"/>
    </source>
</evidence>
<dbReference type="OrthoDB" id="2139606at2759"/>
<keyword evidence="11 13" id="KW-0472">Membrane</keyword>
<dbReference type="GO" id="GO:0006493">
    <property type="term" value="P:protein O-linked glycosylation"/>
    <property type="evidence" value="ECO:0007669"/>
    <property type="project" value="TreeGrafter"/>
</dbReference>
<evidence type="ECO:0000256" key="6">
    <source>
        <dbReference type="ARBA" id="ARBA00022692"/>
    </source>
</evidence>
<evidence type="ECO:0000256" key="14">
    <source>
        <dbReference type="SAM" id="MobiDB-lite"/>
    </source>
</evidence>
<dbReference type="FunFam" id="3.90.550.50:FF:000001">
    <property type="entry name" value="Hexosyltransferase"/>
    <property type="match status" value="1"/>
</dbReference>
<dbReference type="PANTHER" id="PTHR11214:SF115">
    <property type="entry name" value="HEXOSYLTRANSFERASE"/>
    <property type="match status" value="1"/>
</dbReference>
<dbReference type="GeneID" id="106573690"/>
<dbReference type="InterPro" id="IPR002659">
    <property type="entry name" value="Glyco_trans_31"/>
</dbReference>
<feature type="region of interest" description="Disordered" evidence="14">
    <location>
        <begin position="1"/>
        <end position="22"/>
    </location>
</feature>
<dbReference type="STRING" id="8030.ENSSSAP00000012754"/>
<dbReference type="Bgee" id="ENSSSAG00000006365">
    <property type="expression patterns" value="Expressed in camera-type eye"/>
</dbReference>
<organism evidence="15 16">
    <name type="scientific">Salmo salar</name>
    <name type="common">Atlantic salmon</name>
    <dbReference type="NCBI Taxonomy" id="8030"/>
    <lineage>
        <taxon>Eukaryota</taxon>
        <taxon>Metazoa</taxon>
        <taxon>Chordata</taxon>
        <taxon>Craniata</taxon>
        <taxon>Vertebrata</taxon>
        <taxon>Euteleostomi</taxon>
        <taxon>Actinopterygii</taxon>
        <taxon>Neopterygii</taxon>
        <taxon>Teleostei</taxon>
        <taxon>Protacanthopterygii</taxon>
        <taxon>Salmoniformes</taxon>
        <taxon>Salmonidae</taxon>
        <taxon>Salmoninae</taxon>
        <taxon>Salmo</taxon>
    </lineage>
</organism>
<dbReference type="RefSeq" id="XP_014004444.1">
    <property type="nucleotide sequence ID" value="XM_014148969.2"/>
</dbReference>
<comment type="subcellular location">
    <subcellularLocation>
        <location evidence="1 13">Golgi apparatus membrane</location>
        <topology evidence="1 13">Single-pass type II membrane protein</topology>
    </subcellularLocation>
</comment>
<dbReference type="GO" id="GO:0006629">
    <property type="term" value="P:lipid metabolic process"/>
    <property type="evidence" value="ECO:0007669"/>
    <property type="project" value="UniProtKB-KW"/>
</dbReference>